<dbReference type="SUPFAM" id="SSF52833">
    <property type="entry name" value="Thioredoxin-like"/>
    <property type="match status" value="1"/>
</dbReference>
<keyword evidence="4" id="KW-1185">Reference proteome</keyword>
<dbReference type="RefSeq" id="XP_014667740.1">
    <property type="nucleotide sequence ID" value="XM_014812254.1"/>
</dbReference>
<dbReference type="PANTHER" id="PTHR12782">
    <property type="entry name" value="MICROSOMAL PROSTAGLANDIN E SYNTHASE-2"/>
    <property type="match status" value="1"/>
</dbReference>
<sequence length="342" mass="40079">MASTWECGCRSRSRSSCPNHDRTIIHMEWYARTAEARRSVHASCYNAIPTAQWQFWPELTLYQYQTCPFAARWRAFLTITDFATHVVEVNPVLRKEIKWSSYRKVPILVCESNGIRNSISETLPLIISIMKTFLAVSGRELSFDEMLGYYPTATQLNRYAVMYGESHRHKDTRQEEKKWREWADNTLVHYLSPNVYRTSGEALQAFRYFSDVGEWERLFPAWERYLVIYVGAAAMFLVGKRLKKKYNMKEDVRETLYDACRHWTKHVGKQRTFMGGDKPNLADLAVYGILNSIEGCEAFQDVLTNTKIGDWYYNTQQAVKLHVGSELLAEHCYDRYFKRKAN</sequence>
<protein>
    <submittedName>
        <fullName evidence="5">LOW QUALITY PROTEIN: prostaglandin E synthase 2-like</fullName>
    </submittedName>
</protein>
<comment type="similarity">
    <text evidence="1">Belongs to the GST superfamily.</text>
</comment>
<keyword evidence="3" id="KW-1133">Transmembrane helix</keyword>
<accession>A0ABM1E6B9</accession>
<dbReference type="GeneID" id="106809247"/>
<proteinExistence type="inferred from homology"/>
<dbReference type="InterPro" id="IPR034335">
    <property type="entry name" value="PGES2_C"/>
</dbReference>
<name>A0ABM1E6B9_PRICU</name>
<dbReference type="InterPro" id="IPR036282">
    <property type="entry name" value="Glutathione-S-Trfase_C_sf"/>
</dbReference>
<dbReference type="SFLD" id="SFLDS00019">
    <property type="entry name" value="Glutathione_Transferase_(cytos"/>
    <property type="match status" value="1"/>
</dbReference>
<reference evidence="5" key="1">
    <citation type="submission" date="2025-08" db="UniProtKB">
        <authorList>
            <consortium name="RefSeq"/>
        </authorList>
    </citation>
    <scope>IDENTIFICATION</scope>
</reference>
<dbReference type="CDD" id="cd03197">
    <property type="entry name" value="GST_C_mPGES2"/>
    <property type="match status" value="1"/>
</dbReference>
<evidence type="ECO:0000256" key="3">
    <source>
        <dbReference type="SAM" id="Phobius"/>
    </source>
</evidence>
<evidence type="ECO:0000256" key="2">
    <source>
        <dbReference type="ARBA" id="ARBA00023098"/>
    </source>
</evidence>
<evidence type="ECO:0000256" key="1">
    <source>
        <dbReference type="ARBA" id="ARBA00007409"/>
    </source>
</evidence>
<organism evidence="4 5">
    <name type="scientific">Priapulus caudatus</name>
    <name type="common">Priapulid worm</name>
    <dbReference type="NCBI Taxonomy" id="37621"/>
    <lineage>
        <taxon>Eukaryota</taxon>
        <taxon>Metazoa</taxon>
        <taxon>Ecdysozoa</taxon>
        <taxon>Scalidophora</taxon>
        <taxon>Priapulida</taxon>
        <taxon>Priapulimorpha</taxon>
        <taxon>Priapulimorphida</taxon>
        <taxon>Priapulidae</taxon>
        <taxon>Priapulus</taxon>
    </lineage>
</organism>
<keyword evidence="3" id="KW-0812">Transmembrane</keyword>
<dbReference type="SFLD" id="SFLDG01203">
    <property type="entry name" value="Prostaglandin_E_synthase_like1"/>
    <property type="match status" value="1"/>
</dbReference>
<dbReference type="InterPro" id="IPR036249">
    <property type="entry name" value="Thioredoxin-like_sf"/>
</dbReference>
<keyword evidence="2" id="KW-0443">Lipid metabolism</keyword>
<dbReference type="InterPro" id="IPR040079">
    <property type="entry name" value="Glutathione_S-Trfase"/>
</dbReference>
<dbReference type="InterPro" id="IPR034334">
    <property type="entry name" value="PGES2"/>
</dbReference>
<evidence type="ECO:0000313" key="5">
    <source>
        <dbReference type="RefSeq" id="XP_014667740.1"/>
    </source>
</evidence>
<dbReference type="SFLD" id="SFLDG01182">
    <property type="entry name" value="Prostaglandin_E_synthase_like"/>
    <property type="match status" value="1"/>
</dbReference>
<dbReference type="PANTHER" id="PTHR12782:SF5">
    <property type="entry name" value="PROSTAGLANDIN E SYNTHASE 2"/>
    <property type="match status" value="1"/>
</dbReference>
<feature type="transmembrane region" description="Helical" evidence="3">
    <location>
        <begin position="222"/>
        <end position="239"/>
    </location>
</feature>
<evidence type="ECO:0000313" key="4">
    <source>
        <dbReference type="Proteomes" id="UP000695022"/>
    </source>
</evidence>
<dbReference type="Gene3D" id="3.40.30.10">
    <property type="entry name" value="Glutaredoxin"/>
    <property type="match status" value="1"/>
</dbReference>
<dbReference type="Proteomes" id="UP000695022">
    <property type="component" value="Unplaced"/>
</dbReference>
<dbReference type="Gene3D" id="1.20.1050.10">
    <property type="match status" value="1"/>
</dbReference>
<dbReference type="SUPFAM" id="SSF47616">
    <property type="entry name" value="GST C-terminal domain-like"/>
    <property type="match status" value="1"/>
</dbReference>
<gene>
    <name evidence="5" type="primary">LOC106809247</name>
</gene>
<keyword evidence="3" id="KW-0472">Membrane</keyword>